<accession>A0A076LRH2</accession>
<evidence type="ECO:0000313" key="2">
    <source>
        <dbReference type="Proteomes" id="UP000028681"/>
    </source>
</evidence>
<reference evidence="1 2" key="1">
    <citation type="journal article" date="2012" name="PLoS ONE">
        <title>Edwardsiella comparative phylogenomics reveal the new intra/inter-species taxonomic relationships, virulence evolution and niche adaptation mechanisms.</title>
        <authorList>
            <person name="Yang M."/>
            <person name="Lv Y."/>
            <person name="Xiao J."/>
            <person name="Wu H."/>
            <person name="Zheng H."/>
            <person name="Liu Q."/>
            <person name="Zhang Y."/>
            <person name="Wang Q."/>
        </authorList>
    </citation>
    <scope>NUCLEOTIDE SEQUENCE [LARGE SCALE GENOMIC DNA]</scope>
    <source>
        <strain evidence="2">080813</strain>
    </source>
</reference>
<proteinExistence type="predicted"/>
<dbReference type="HOGENOM" id="CLU_136097_0_0_6"/>
<protein>
    <submittedName>
        <fullName evidence="1">Uncharacterized protein</fullName>
    </submittedName>
</protein>
<dbReference type="EMBL" id="CP006664">
    <property type="protein sequence ID" value="AIJ09277.1"/>
    <property type="molecule type" value="Genomic_DNA"/>
</dbReference>
<dbReference type="KEGG" id="ete:ETEE_2844"/>
<dbReference type="RefSeq" id="WP_144242824.1">
    <property type="nucleotide sequence ID" value="NZ_CP006664.1"/>
</dbReference>
<gene>
    <name evidence="1" type="ORF">ETEE_2844</name>
</gene>
<dbReference type="PROSITE" id="PS51257">
    <property type="entry name" value="PROKAR_LIPOPROTEIN"/>
    <property type="match status" value="1"/>
</dbReference>
<name>A0A076LRH2_9GAMM</name>
<dbReference type="GeneID" id="41066904"/>
<sequence>MAWLKANAATLFMFAVIACLGAAVAFLYHDNGTLQEDNALLRRERDEARFILQNQQRAMTLFNTVSKAVRDEKKQNQQEMDVIRQDVREALANDAPAAALVPQRGADRVRDAARAIRTGAARPHP</sequence>
<dbReference type="Proteomes" id="UP000028681">
    <property type="component" value="Chromosome"/>
</dbReference>
<evidence type="ECO:0000313" key="1">
    <source>
        <dbReference type="EMBL" id="AIJ09277.1"/>
    </source>
</evidence>
<organism evidence="1 2">
    <name type="scientific">Edwardsiella anguillarum ET080813</name>
    <dbReference type="NCBI Taxonomy" id="667120"/>
    <lineage>
        <taxon>Bacteria</taxon>
        <taxon>Pseudomonadati</taxon>
        <taxon>Pseudomonadota</taxon>
        <taxon>Gammaproteobacteria</taxon>
        <taxon>Enterobacterales</taxon>
        <taxon>Hafniaceae</taxon>
        <taxon>Edwardsiella</taxon>
    </lineage>
</organism>
<dbReference type="AlphaFoldDB" id="A0A076LRH2"/>